<evidence type="ECO:0000259" key="2">
    <source>
        <dbReference type="Pfam" id="PF00437"/>
    </source>
</evidence>
<dbReference type="RefSeq" id="WP_163146716.1">
    <property type="nucleotide sequence ID" value="NZ_CP044459.1"/>
</dbReference>
<geneLocation type="plasmid" evidence="4">
    <name>pb18-4</name>
</geneLocation>
<dbReference type="InterPro" id="IPR050921">
    <property type="entry name" value="T4SS_GSP_E_ATPase"/>
</dbReference>
<dbReference type="InterPro" id="IPR001482">
    <property type="entry name" value="T2SS/T4SS_dom"/>
</dbReference>
<proteinExistence type="inferred from homology"/>
<evidence type="ECO:0000313" key="3">
    <source>
        <dbReference type="EMBL" id="QIC72157.1"/>
    </source>
</evidence>
<dbReference type="EMBL" id="CP044459">
    <property type="protein sequence ID" value="QIC72157.1"/>
    <property type="molecule type" value="Genomic_DNA"/>
</dbReference>
<dbReference type="GO" id="GO:0016887">
    <property type="term" value="F:ATP hydrolysis activity"/>
    <property type="evidence" value="ECO:0007669"/>
    <property type="project" value="InterPro"/>
</dbReference>
<protein>
    <submittedName>
        <fullName evidence="3">Type IV secretion protein DotB</fullName>
    </submittedName>
</protein>
<organism evidence="3 4">
    <name type="scientific">Acinetobacter indicus</name>
    <dbReference type="NCBI Taxonomy" id="756892"/>
    <lineage>
        <taxon>Bacteria</taxon>
        <taxon>Pseudomonadati</taxon>
        <taxon>Pseudomonadota</taxon>
        <taxon>Gammaproteobacteria</taxon>
        <taxon>Moraxellales</taxon>
        <taxon>Moraxellaceae</taxon>
        <taxon>Acinetobacter</taxon>
    </lineage>
</organism>
<reference evidence="3 4" key="1">
    <citation type="submission" date="2019-09" db="EMBL/GenBank/DDBJ databases">
        <title>Non-baumannii Acinetobacter spp. carrying blaNDM-1 isolated in China.</title>
        <authorList>
            <person name="Cui C."/>
            <person name="Chen C."/>
            <person name="Sun J."/>
            <person name="Liu Y."/>
        </authorList>
    </citation>
    <scope>NUCLEOTIDE SEQUENCE [LARGE SCALE GENOMIC DNA]</scope>
    <source>
        <strain evidence="3 4">B18</strain>
        <plasmid evidence="4">pb18-4</plasmid>
    </source>
</reference>
<dbReference type="AlphaFoldDB" id="A0A6C0Y7B6"/>
<evidence type="ECO:0000313" key="4">
    <source>
        <dbReference type="Proteomes" id="UP000503440"/>
    </source>
</evidence>
<dbReference type="Proteomes" id="UP000503440">
    <property type="component" value="Plasmid pB18-4"/>
</dbReference>
<dbReference type="PANTHER" id="PTHR30486">
    <property type="entry name" value="TWITCHING MOTILITY PROTEIN PILT"/>
    <property type="match status" value="1"/>
</dbReference>
<accession>A0A6C0Y7B6</accession>
<feature type="domain" description="Bacterial type II secretion system protein E" evidence="2">
    <location>
        <begin position="180"/>
        <end position="384"/>
    </location>
</feature>
<keyword evidence="3" id="KW-0614">Plasmid</keyword>
<gene>
    <name evidence="3" type="ORF">FSC09_17510</name>
</gene>
<comment type="similarity">
    <text evidence="1">Belongs to the GSP E family.</text>
</comment>
<sequence length="459" mass="51001">MKITLSESLDTASSSAQTAVVNAAEVISSANGLNKDGEYLGETHITSHRNYEVALKTSEGDNLYRINNSGLYAVDWKSEYQDPDRFETSDHVDALFREIQHQDVSDIYISELYPIIIKKNGDLYGITRRTIDRGEADFILLHITRASAVSELNGGKPVNSCFTMLDVDRSKKTKMGAPARVSFRVNASAITIAGRESFQVVMRAIPSEPLHYTKIGLDKEFVYSCCPTNGIVIIAGETGSGKTTTIASIIREILEGDTLIKGNILTHEEPIEFNYDSIFSKHSIISQSQIPENFKSFKDANREAMRRKPAAVLLGELRDEETIEAAVELALTGHPVYGTVHSTEVSTIIPRMVSRFPESAQVRACFDLIDCGRVFISQRLVKNIQTNRLFGVREYLYLSADLRVKLKSLGNPIAINNEITRIMHESDGKGYASLSFAKQAAIFLQQGIINDDGYRRLTT</sequence>
<name>A0A6C0Y7B6_9GAMM</name>
<dbReference type="Gene3D" id="3.30.450.90">
    <property type="match status" value="1"/>
</dbReference>
<evidence type="ECO:0000256" key="1">
    <source>
        <dbReference type="ARBA" id="ARBA00006611"/>
    </source>
</evidence>
<dbReference type="PANTHER" id="PTHR30486:SF6">
    <property type="entry name" value="TYPE IV PILUS RETRACTATION ATPASE PILT"/>
    <property type="match status" value="1"/>
</dbReference>
<dbReference type="Pfam" id="PF00437">
    <property type="entry name" value="T2SSE"/>
    <property type="match status" value="1"/>
</dbReference>
<dbReference type="Gene3D" id="3.40.50.300">
    <property type="entry name" value="P-loop containing nucleotide triphosphate hydrolases"/>
    <property type="match status" value="1"/>
</dbReference>
<dbReference type="InterPro" id="IPR027417">
    <property type="entry name" value="P-loop_NTPase"/>
</dbReference>
<dbReference type="SUPFAM" id="SSF52540">
    <property type="entry name" value="P-loop containing nucleoside triphosphate hydrolases"/>
    <property type="match status" value="1"/>
</dbReference>